<gene>
    <name evidence="3" type="ORF">tinsulaeT_35390</name>
</gene>
<dbReference type="EMBL" id="BSST01000001">
    <property type="protein sequence ID" value="GLX80199.1"/>
    <property type="molecule type" value="Genomic_DNA"/>
</dbReference>
<dbReference type="Proteomes" id="UP001157186">
    <property type="component" value="Unassembled WGS sequence"/>
</dbReference>
<feature type="chain" id="PRO_5047322407" description="HupE/UreJ family protein" evidence="2">
    <location>
        <begin position="25"/>
        <end position="375"/>
    </location>
</feature>
<keyword evidence="1" id="KW-0812">Transmembrane</keyword>
<evidence type="ECO:0000256" key="2">
    <source>
        <dbReference type="SAM" id="SignalP"/>
    </source>
</evidence>
<reference evidence="3 4" key="1">
    <citation type="submission" date="2023-03" db="EMBL/GenBank/DDBJ databases">
        <title>Draft genome sequence of Thalassotalea insulae KCTC 62186T.</title>
        <authorList>
            <person name="Sawabe T."/>
        </authorList>
    </citation>
    <scope>NUCLEOTIDE SEQUENCE [LARGE SCALE GENOMIC DNA]</scope>
    <source>
        <strain evidence="3 4">KCTC 62186</strain>
    </source>
</reference>
<evidence type="ECO:0000256" key="1">
    <source>
        <dbReference type="SAM" id="Phobius"/>
    </source>
</evidence>
<feature type="transmembrane region" description="Helical" evidence="1">
    <location>
        <begin position="328"/>
        <end position="345"/>
    </location>
</feature>
<feature type="transmembrane region" description="Helical" evidence="1">
    <location>
        <begin position="290"/>
        <end position="308"/>
    </location>
</feature>
<dbReference type="RefSeq" id="WP_284246169.1">
    <property type="nucleotide sequence ID" value="NZ_BSST01000001.1"/>
</dbReference>
<sequence>MSSFAKKCLLSVYLFFSVCCLSEAHNVDKSFAKLNILDQQVYQLTIEFDTLHLAKAALDFQGTDAELTTELTALSLSELKQLLAAIKQDIQSNSILLVNGQSTPLPEFHGLTLGEVRSLLSNSSRLNGFILPLTTSGRIPKNTEHIAIRFAPALGDVILTVARPSKSLVSMNTVSTPIVLKQDDQTEQALSQWQTAMTYLYQGYVHILPKGLDHILFVLALFLLAKKASSLLWQISAFTIAHTITLALGIFGIVNLPANIVEPIIALSIAYVAIENIFQQKLTHWRLPLIFVFGLLHGLGFASVLLELGLQPAQFITSLVAFNLGVEIGQLTVVALAFGLLSWFYHRPWYRQRIVIPLSAVIALTGSYWFIERIV</sequence>
<keyword evidence="2" id="KW-0732">Signal</keyword>
<keyword evidence="4" id="KW-1185">Reference proteome</keyword>
<feature type="signal peptide" evidence="2">
    <location>
        <begin position="1"/>
        <end position="24"/>
    </location>
</feature>
<feature type="transmembrane region" description="Helical" evidence="1">
    <location>
        <begin position="354"/>
        <end position="371"/>
    </location>
</feature>
<evidence type="ECO:0008006" key="5">
    <source>
        <dbReference type="Google" id="ProtNLM"/>
    </source>
</evidence>
<keyword evidence="1" id="KW-1133">Transmembrane helix</keyword>
<protein>
    <recommendedName>
        <fullName evidence="5">HupE/UreJ family protein</fullName>
    </recommendedName>
</protein>
<dbReference type="Pfam" id="PF13795">
    <property type="entry name" value="HupE_UreJ_2"/>
    <property type="match status" value="1"/>
</dbReference>
<accession>A0ABQ6GY99</accession>
<organism evidence="3 4">
    <name type="scientific">Thalassotalea insulae</name>
    <dbReference type="NCBI Taxonomy" id="2056778"/>
    <lineage>
        <taxon>Bacteria</taxon>
        <taxon>Pseudomonadati</taxon>
        <taxon>Pseudomonadota</taxon>
        <taxon>Gammaproteobacteria</taxon>
        <taxon>Alteromonadales</taxon>
        <taxon>Colwelliaceae</taxon>
        <taxon>Thalassotalea</taxon>
    </lineage>
</organism>
<proteinExistence type="predicted"/>
<comment type="caution">
    <text evidence="3">The sequence shown here is derived from an EMBL/GenBank/DDBJ whole genome shotgun (WGS) entry which is preliminary data.</text>
</comment>
<feature type="transmembrane region" description="Helical" evidence="1">
    <location>
        <begin position="260"/>
        <end position="278"/>
    </location>
</feature>
<dbReference type="InterPro" id="IPR032809">
    <property type="entry name" value="Put_HupE_UreJ"/>
</dbReference>
<name>A0ABQ6GY99_9GAMM</name>
<keyword evidence="1" id="KW-0472">Membrane</keyword>
<evidence type="ECO:0000313" key="4">
    <source>
        <dbReference type="Proteomes" id="UP001157186"/>
    </source>
</evidence>
<feature type="transmembrane region" description="Helical" evidence="1">
    <location>
        <begin position="204"/>
        <end position="224"/>
    </location>
</feature>
<feature type="transmembrane region" description="Helical" evidence="1">
    <location>
        <begin position="231"/>
        <end position="254"/>
    </location>
</feature>
<evidence type="ECO:0000313" key="3">
    <source>
        <dbReference type="EMBL" id="GLX80199.1"/>
    </source>
</evidence>